<dbReference type="Proteomes" id="UP000237105">
    <property type="component" value="Unassembled WGS sequence"/>
</dbReference>
<evidence type="ECO:0000313" key="2">
    <source>
        <dbReference type="EMBL" id="PON66528.1"/>
    </source>
</evidence>
<evidence type="ECO:0000256" key="1">
    <source>
        <dbReference type="SAM" id="MobiDB-lite"/>
    </source>
</evidence>
<dbReference type="AlphaFoldDB" id="A0A2P5CZR5"/>
<feature type="compositionally biased region" description="Basic and acidic residues" evidence="1">
    <location>
        <begin position="18"/>
        <end position="31"/>
    </location>
</feature>
<accession>A0A2P5CZR5</accession>
<sequence>MRQDFVLSSPASSYSTETDNRNVKSRDDDGGRGTTMVPSLNCESESHDVIDMGIGSTPDKEQGNYLPFHVVSLSTHHEENKEVGKIATKHSISDFFVWLAYRARLCN</sequence>
<protein>
    <submittedName>
        <fullName evidence="2">Uncharacterized protein</fullName>
    </submittedName>
</protein>
<organism evidence="2 3">
    <name type="scientific">Parasponia andersonii</name>
    <name type="common">Sponia andersonii</name>
    <dbReference type="NCBI Taxonomy" id="3476"/>
    <lineage>
        <taxon>Eukaryota</taxon>
        <taxon>Viridiplantae</taxon>
        <taxon>Streptophyta</taxon>
        <taxon>Embryophyta</taxon>
        <taxon>Tracheophyta</taxon>
        <taxon>Spermatophyta</taxon>
        <taxon>Magnoliopsida</taxon>
        <taxon>eudicotyledons</taxon>
        <taxon>Gunneridae</taxon>
        <taxon>Pentapetalae</taxon>
        <taxon>rosids</taxon>
        <taxon>fabids</taxon>
        <taxon>Rosales</taxon>
        <taxon>Cannabaceae</taxon>
        <taxon>Parasponia</taxon>
    </lineage>
</organism>
<gene>
    <name evidence="2" type="ORF">PanWU01x14_109500</name>
</gene>
<dbReference type="EMBL" id="JXTB01000079">
    <property type="protein sequence ID" value="PON66528.1"/>
    <property type="molecule type" value="Genomic_DNA"/>
</dbReference>
<comment type="caution">
    <text evidence="2">The sequence shown here is derived from an EMBL/GenBank/DDBJ whole genome shotgun (WGS) entry which is preliminary data.</text>
</comment>
<reference evidence="3" key="1">
    <citation type="submission" date="2016-06" db="EMBL/GenBank/DDBJ databases">
        <title>Parallel loss of symbiosis genes in relatives of nitrogen-fixing non-legume Parasponia.</title>
        <authorList>
            <person name="Van Velzen R."/>
            <person name="Holmer R."/>
            <person name="Bu F."/>
            <person name="Rutten L."/>
            <person name="Van Zeijl A."/>
            <person name="Liu W."/>
            <person name="Santuari L."/>
            <person name="Cao Q."/>
            <person name="Sharma T."/>
            <person name="Shen D."/>
            <person name="Roswanjaya Y."/>
            <person name="Wardhani T."/>
            <person name="Kalhor M.S."/>
            <person name="Jansen J."/>
            <person name="Van den Hoogen J."/>
            <person name="Gungor B."/>
            <person name="Hartog M."/>
            <person name="Hontelez J."/>
            <person name="Verver J."/>
            <person name="Yang W.-C."/>
            <person name="Schijlen E."/>
            <person name="Repin R."/>
            <person name="Schilthuizen M."/>
            <person name="Schranz E."/>
            <person name="Heidstra R."/>
            <person name="Miyata K."/>
            <person name="Fedorova E."/>
            <person name="Kohlen W."/>
            <person name="Bisseling T."/>
            <person name="Smit S."/>
            <person name="Geurts R."/>
        </authorList>
    </citation>
    <scope>NUCLEOTIDE SEQUENCE [LARGE SCALE GENOMIC DNA]</scope>
    <source>
        <strain evidence="3">cv. WU1-14</strain>
    </source>
</reference>
<keyword evidence="3" id="KW-1185">Reference proteome</keyword>
<name>A0A2P5CZR5_PARAD</name>
<feature type="region of interest" description="Disordered" evidence="1">
    <location>
        <begin position="1"/>
        <end position="42"/>
    </location>
</feature>
<evidence type="ECO:0000313" key="3">
    <source>
        <dbReference type="Proteomes" id="UP000237105"/>
    </source>
</evidence>
<proteinExistence type="predicted"/>